<reference evidence="1" key="1">
    <citation type="journal article" date="2022" name="bioRxiv">
        <title>Sequencing and chromosome-scale assembly of the giantPleurodeles waltlgenome.</title>
        <authorList>
            <person name="Brown T."/>
            <person name="Elewa A."/>
            <person name="Iarovenko S."/>
            <person name="Subramanian E."/>
            <person name="Araus A.J."/>
            <person name="Petzold A."/>
            <person name="Susuki M."/>
            <person name="Suzuki K.-i.T."/>
            <person name="Hayashi T."/>
            <person name="Toyoda A."/>
            <person name="Oliveira C."/>
            <person name="Osipova E."/>
            <person name="Leigh N.D."/>
            <person name="Simon A."/>
            <person name="Yun M.H."/>
        </authorList>
    </citation>
    <scope>NUCLEOTIDE SEQUENCE</scope>
    <source>
        <strain evidence="1">20211129_DDA</strain>
        <tissue evidence="1">Liver</tissue>
    </source>
</reference>
<proteinExistence type="predicted"/>
<name>A0AAV7PFP6_PLEWA</name>
<dbReference type="Proteomes" id="UP001066276">
    <property type="component" value="Chromosome 7"/>
</dbReference>
<comment type="caution">
    <text evidence="1">The sequence shown here is derived from an EMBL/GenBank/DDBJ whole genome shotgun (WGS) entry which is preliminary data.</text>
</comment>
<evidence type="ECO:0000313" key="2">
    <source>
        <dbReference type="Proteomes" id="UP001066276"/>
    </source>
</evidence>
<sequence length="249" mass="28065">MDHVTLFTKFWIRKSLDKEARNLLRVECPRPFIDNKSGITPNLDLELQSSLFKSGKDPRKGLERCLKQCQDRLLDILGPLARFLDMVEEASACRTVQERACGGRVSKPEQPESAAACGQSVLETEGELRESHPANEVRRGCFPVTWGARGWVSGEPYEQQLRGESRQHVERPDSGNWSQLILVTYSRAYLAIGARVSQTPEEVAAVAWRRGPGADRSPQDIFWGVRLQGSCATHTNAMEQKTTDLWELR</sequence>
<accession>A0AAV7PFP6</accession>
<protein>
    <submittedName>
        <fullName evidence="1">Uncharacterized protein</fullName>
    </submittedName>
</protein>
<keyword evidence="2" id="KW-1185">Reference proteome</keyword>
<evidence type="ECO:0000313" key="1">
    <source>
        <dbReference type="EMBL" id="KAJ1124558.1"/>
    </source>
</evidence>
<gene>
    <name evidence="1" type="ORF">NDU88_003009</name>
</gene>
<dbReference type="EMBL" id="JANPWB010000011">
    <property type="protein sequence ID" value="KAJ1124558.1"/>
    <property type="molecule type" value="Genomic_DNA"/>
</dbReference>
<dbReference type="AlphaFoldDB" id="A0AAV7PFP6"/>
<organism evidence="1 2">
    <name type="scientific">Pleurodeles waltl</name>
    <name type="common">Iberian ribbed newt</name>
    <dbReference type="NCBI Taxonomy" id="8319"/>
    <lineage>
        <taxon>Eukaryota</taxon>
        <taxon>Metazoa</taxon>
        <taxon>Chordata</taxon>
        <taxon>Craniata</taxon>
        <taxon>Vertebrata</taxon>
        <taxon>Euteleostomi</taxon>
        <taxon>Amphibia</taxon>
        <taxon>Batrachia</taxon>
        <taxon>Caudata</taxon>
        <taxon>Salamandroidea</taxon>
        <taxon>Salamandridae</taxon>
        <taxon>Pleurodelinae</taxon>
        <taxon>Pleurodeles</taxon>
    </lineage>
</organism>